<dbReference type="Proteomes" id="UP000606889">
    <property type="component" value="Unassembled WGS sequence"/>
</dbReference>
<feature type="domain" description="Uroporphyrinogen decarboxylase (URO-D)" evidence="1">
    <location>
        <begin position="127"/>
        <end position="346"/>
    </location>
</feature>
<dbReference type="PANTHER" id="PTHR47099:SF1">
    <property type="entry name" value="METHYLCOBAMIDE:COM METHYLTRANSFERASE MTBA"/>
    <property type="match status" value="1"/>
</dbReference>
<dbReference type="Pfam" id="PF01208">
    <property type="entry name" value="URO-D"/>
    <property type="match status" value="1"/>
</dbReference>
<gene>
    <name evidence="2" type="ORF">H8S18_04020</name>
</gene>
<accession>A0ABR7ECJ0</accession>
<evidence type="ECO:0000313" key="3">
    <source>
        <dbReference type="Proteomes" id="UP000606889"/>
    </source>
</evidence>
<reference evidence="2 3" key="1">
    <citation type="submission" date="2020-08" db="EMBL/GenBank/DDBJ databases">
        <title>Genome public.</title>
        <authorList>
            <person name="Liu C."/>
            <person name="Sun Q."/>
        </authorList>
    </citation>
    <scope>NUCLEOTIDE SEQUENCE [LARGE SCALE GENOMIC DNA]</scope>
    <source>
        <strain evidence="2 3">NSJ-35</strain>
    </source>
</reference>
<comment type="caution">
    <text evidence="2">The sequence shown here is derived from an EMBL/GenBank/DDBJ whole genome shotgun (WGS) entry which is preliminary data.</text>
</comment>
<dbReference type="SUPFAM" id="SSF51726">
    <property type="entry name" value="UROD/MetE-like"/>
    <property type="match status" value="1"/>
</dbReference>
<dbReference type="InterPro" id="IPR000257">
    <property type="entry name" value="Uroporphyrinogen_deCOase"/>
</dbReference>
<name>A0ABR7ECJ0_9FIRM</name>
<keyword evidence="3" id="KW-1185">Reference proteome</keyword>
<evidence type="ECO:0000259" key="1">
    <source>
        <dbReference type="Pfam" id="PF01208"/>
    </source>
</evidence>
<proteinExistence type="predicted"/>
<dbReference type="Gene3D" id="3.20.20.210">
    <property type="match status" value="1"/>
</dbReference>
<evidence type="ECO:0000313" key="2">
    <source>
        <dbReference type="EMBL" id="MBC5647493.1"/>
    </source>
</evidence>
<dbReference type="PANTHER" id="PTHR47099">
    <property type="entry name" value="METHYLCOBAMIDE:COM METHYLTRANSFERASE MTBA"/>
    <property type="match status" value="1"/>
</dbReference>
<dbReference type="InterPro" id="IPR038071">
    <property type="entry name" value="UROD/MetE-like_sf"/>
</dbReference>
<dbReference type="EMBL" id="JACOON010000002">
    <property type="protein sequence ID" value="MBC5647493.1"/>
    <property type="molecule type" value="Genomic_DNA"/>
</dbReference>
<protein>
    <recommendedName>
        <fullName evidence="1">Uroporphyrinogen decarboxylase (URO-D) domain-containing protein</fullName>
    </recommendedName>
</protein>
<organism evidence="2 3">
    <name type="scientific">Christensenella tenuis</name>
    <dbReference type="NCBI Taxonomy" id="2763033"/>
    <lineage>
        <taxon>Bacteria</taxon>
        <taxon>Bacillati</taxon>
        <taxon>Bacillota</taxon>
        <taxon>Clostridia</taxon>
        <taxon>Christensenellales</taxon>
        <taxon>Christensenellaceae</taxon>
        <taxon>Christensenella</taxon>
    </lineage>
</organism>
<dbReference type="RefSeq" id="WP_186857021.1">
    <property type="nucleotide sequence ID" value="NZ_JACOON010000002.1"/>
</dbReference>
<sequence length="350" mass="39591">MTHKERALAPFLKKNMDRFPMWYGGAPETTQNIVEALDARDEAEALYGMLDLDFKTVHPRYAGSRREVYEDGTRLCEWGIVRGGAHYGQALTHPLAGAASAADVEAYGGFEDPDEYDVKIAPEELEAAEEYCLIGGCWSPFFHDSTELKDMEEFFVDMYAAPEVCEAIIDKCFSFYYELDRRMFEENSGKIDMYFIGNDFGSQRALLMAPEMWRKFYKPYVARLIGQAKKNGCVTAIHSCGDIHEIIGDFIEIGVDAINPIQVNAENMEPEKLIREFGDDCVFFGGIDENEILKFGTEQQVRDETRRIIDILGSRGRYIVAASHDYILPEIPAGNIIAMFDEARTYGTGK</sequence>
<dbReference type="InterPro" id="IPR052024">
    <property type="entry name" value="Methanogen_methyltrans"/>
</dbReference>